<proteinExistence type="predicted"/>
<reference evidence="2" key="1">
    <citation type="submission" date="2023-04" db="EMBL/GenBank/DDBJ databases">
        <authorList>
            <person name="Vijverberg K."/>
            <person name="Xiong W."/>
            <person name="Schranz E."/>
        </authorList>
    </citation>
    <scope>NUCLEOTIDE SEQUENCE</scope>
</reference>
<dbReference type="PANTHER" id="PTHR45786:SF77">
    <property type="entry name" value="HELITRON HELICASE-LIKE DOMAIN-CONTAINING PROTEIN-RELATED"/>
    <property type="match status" value="1"/>
</dbReference>
<feature type="domain" description="Helitron helicase-like" evidence="1">
    <location>
        <begin position="294"/>
        <end position="439"/>
    </location>
</feature>
<gene>
    <name evidence="2" type="ORF">LSALG_LOCUS24834</name>
</gene>
<dbReference type="EMBL" id="OX465081">
    <property type="protein sequence ID" value="CAI9285361.1"/>
    <property type="molecule type" value="Genomic_DNA"/>
</dbReference>
<dbReference type="InterPro" id="IPR025476">
    <property type="entry name" value="Helitron_helicase-like"/>
</dbReference>
<dbReference type="Proteomes" id="UP001177003">
    <property type="component" value="Chromosome 5"/>
</dbReference>
<dbReference type="PANTHER" id="PTHR45786">
    <property type="entry name" value="DNA BINDING PROTEIN-LIKE"/>
    <property type="match status" value="1"/>
</dbReference>
<accession>A0AA35Z3Z0</accession>
<evidence type="ECO:0000313" key="2">
    <source>
        <dbReference type="EMBL" id="CAI9285361.1"/>
    </source>
</evidence>
<name>A0AA35Z3Z0_LACSI</name>
<dbReference type="AlphaFoldDB" id="A0AA35Z3Z0"/>
<dbReference type="Pfam" id="PF14214">
    <property type="entry name" value="Helitron_like_N"/>
    <property type="match status" value="1"/>
</dbReference>
<evidence type="ECO:0000313" key="3">
    <source>
        <dbReference type="Proteomes" id="UP001177003"/>
    </source>
</evidence>
<sequence>MHVRAVYDLAVAGDATSTSVVPYVQVAHAARRGRRPGRMRLLPDLPQYVDLGDSRCVCKYCGAFFWFSERSMKLSMHNHPRYSHCCRSGEVVLPYPSAFPPEYISLFGNDSNLRDIRAYNSMFSMTSFGATVDDELNNGRGPYVFKVSGQISHQIGSLCPDAVKGPRFLQLYLFDIANEVQNRYDLPTPGSLGCIVTGDAYAGDRYDIVIHSNTGRPQRISKLHPTYMPLNYLLLFPYREPGWCPAMRLGNRTDAGAKNLTLNMYYAYHLHGRQYIWYAIFNSSRLENVCSYQHLLLVVHVTCIEDSHLQFYATHQETLRSEYVGGLYDALSKGDRGSRSVGKRVFLPTSFTGGPCYMYSHYQDALAICRLHGNPQYFITFTCNVKWPEITRYMDMHDQRDSQSRTYIIARVFQLKVQSLINYLKQDKPFGEIDAYRVRYVIPKDVGVNDVGPSKTVNEQPNVMCEEKQRIDEIKHIWMILSVHEENNQSILFKEDTTIIQVLRNPSATRATLLAWFESNAKDPTGHEHTYIDYPKYYKWDAPSKSWDRRAAV</sequence>
<protein>
    <recommendedName>
        <fullName evidence="1">Helitron helicase-like domain-containing protein</fullName>
    </recommendedName>
</protein>
<organism evidence="2 3">
    <name type="scientific">Lactuca saligna</name>
    <name type="common">Willowleaf lettuce</name>
    <dbReference type="NCBI Taxonomy" id="75948"/>
    <lineage>
        <taxon>Eukaryota</taxon>
        <taxon>Viridiplantae</taxon>
        <taxon>Streptophyta</taxon>
        <taxon>Embryophyta</taxon>
        <taxon>Tracheophyta</taxon>
        <taxon>Spermatophyta</taxon>
        <taxon>Magnoliopsida</taxon>
        <taxon>eudicotyledons</taxon>
        <taxon>Gunneridae</taxon>
        <taxon>Pentapetalae</taxon>
        <taxon>asterids</taxon>
        <taxon>campanulids</taxon>
        <taxon>Asterales</taxon>
        <taxon>Asteraceae</taxon>
        <taxon>Cichorioideae</taxon>
        <taxon>Cichorieae</taxon>
        <taxon>Lactucinae</taxon>
        <taxon>Lactuca</taxon>
    </lineage>
</organism>
<evidence type="ECO:0000259" key="1">
    <source>
        <dbReference type="Pfam" id="PF14214"/>
    </source>
</evidence>
<keyword evidence="3" id="KW-1185">Reference proteome</keyword>